<comment type="caution">
    <text evidence="1">The sequence shown here is derived from an EMBL/GenBank/DDBJ whole genome shotgun (WGS) entry which is preliminary data.</text>
</comment>
<sequence length="144" mass="15864">MSRKLGAVSDNSRRLRKYGGGGWQLGDSCGKHGAIVRAEVTAQMTTTWIPFPTFELEVFEIPKSFTPRMLSVPQPRPCDSSVAASSLDIKSHQVTGQRYLVALPFVARRNVVLILHNVFEFPQLYHTSTSGPIICLSDIVSDSS</sequence>
<keyword evidence="2" id="KW-1185">Reference proteome</keyword>
<organism evidence="1 2">
    <name type="scientific">Trapa incisa</name>
    <dbReference type="NCBI Taxonomy" id="236973"/>
    <lineage>
        <taxon>Eukaryota</taxon>
        <taxon>Viridiplantae</taxon>
        <taxon>Streptophyta</taxon>
        <taxon>Embryophyta</taxon>
        <taxon>Tracheophyta</taxon>
        <taxon>Spermatophyta</taxon>
        <taxon>Magnoliopsida</taxon>
        <taxon>eudicotyledons</taxon>
        <taxon>Gunneridae</taxon>
        <taxon>Pentapetalae</taxon>
        <taxon>rosids</taxon>
        <taxon>malvids</taxon>
        <taxon>Myrtales</taxon>
        <taxon>Lythraceae</taxon>
        <taxon>Trapa</taxon>
    </lineage>
</organism>
<evidence type="ECO:0000313" key="2">
    <source>
        <dbReference type="Proteomes" id="UP001345219"/>
    </source>
</evidence>
<proteinExistence type="predicted"/>
<gene>
    <name evidence="1" type="ORF">SAY87_006086</name>
</gene>
<name>A0AAN7Q876_9MYRT</name>
<reference evidence="1 2" key="1">
    <citation type="journal article" date="2023" name="Hortic Res">
        <title>Pangenome of water caltrop reveals structural variations and asymmetric subgenome divergence after allopolyploidization.</title>
        <authorList>
            <person name="Zhang X."/>
            <person name="Chen Y."/>
            <person name="Wang L."/>
            <person name="Yuan Y."/>
            <person name="Fang M."/>
            <person name="Shi L."/>
            <person name="Lu R."/>
            <person name="Comes H.P."/>
            <person name="Ma Y."/>
            <person name="Chen Y."/>
            <person name="Huang G."/>
            <person name="Zhou Y."/>
            <person name="Zheng Z."/>
            <person name="Qiu Y."/>
        </authorList>
    </citation>
    <scope>NUCLEOTIDE SEQUENCE [LARGE SCALE GENOMIC DNA]</scope>
    <source>
        <tissue evidence="1">Roots</tissue>
    </source>
</reference>
<protein>
    <submittedName>
        <fullName evidence="1">Uncharacterized protein</fullName>
    </submittedName>
</protein>
<evidence type="ECO:0000313" key="1">
    <source>
        <dbReference type="EMBL" id="KAK4761193.1"/>
    </source>
</evidence>
<dbReference type="AlphaFoldDB" id="A0AAN7Q876"/>
<accession>A0AAN7Q876</accession>
<dbReference type="EMBL" id="JAXIOK010000010">
    <property type="protein sequence ID" value="KAK4761193.1"/>
    <property type="molecule type" value="Genomic_DNA"/>
</dbReference>
<dbReference type="Proteomes" id="UP001345219">
    <property type="component" value="Chromosome 5"/>
</dbReference>